<dbReference type="InterPro" id="IPR018764">
    <property type="entry name" value="RskA_C"/>
</dbReference>
<dbReference type="Proteomes" id="UP000276254">
    <property type="component" value="Chromosome"/>
</dbReference>
<feature type="domain" description="Anti-sigma K factor RskA C-terminal" evidence="2">
    <location>
        <begin position="93"/>
        <end position="218"/>
    </location>
</feature>
<proteinExistence type="predicted"/>
<evidence type="ECO:0000313" key="4">
    <source>
        <dbReference type="Proteomes" id="UP000276254"/>
    </source>
</evidence>
<dbReference type="PANTHER" id="PTHR37461:SF1">
    <property type="entry name" value="ANTI-SIGMA-K FACTOR RSKA"/>
    <property type="match status" value="1"/>
</dbReference>
<name>A0A494TKX0_SPHPE</name>
<evidence type="ECO:0000256" key="1">
    <source>
        <dbReference type="SAM" id="Phobius"/>
    </source>
</evidence>
<dbReference type="GO" id="GO:0016989">
    <property type="term" value="F:sigma factor antagonist activity"/>
    <property type="evidence" value="ECO:0007669"/>
    <property type="project" value="TreeGrafter"/>
</dbReference>
<reference evidence="3 4" key="1">
    <citation type="submission" date="2018-09" db="EMBL/GenBank/DDBJ databases">
        <title>Sphingomonas peninsula sp. nov., isolated from fildes peninsula, Antarctic soil.</title>
        <authorList>
            <person name="Yingchao G."/>
        </authorList>
    </citation>
    <scope>NUCLEOTIDE SEQUENCE [LARGE SCALE GENOMIC DNA]</scope>
    <source>
        <strain evidence="3 4">YZ-8</strain>
    </source>
</reference>
<sequence length="227" mass="23798">MSGVTDDDDILAAEFALGLLDRAESEAVQLRVRSDAVLSLRIAWWRDQLVPLVAEAEVAPPERLWARIASQLPVNDNLPRLMKRWRALAIGATGIAAALAVFVGSRQPTPLPLTLQPAPMVATLSGETNPAIVTVSYDATSGQMTIAPSALTAGAGDAELWIIPEDGKPRSMGVIDTKSPAGHAVAIERRTFVHPGATFAISLEPKGGSPTGSPTGSVIATGKIIRV</sequence>
<feature type="transmembrane region" description="Helical" evidence="1">
    <location>
        <begin position="87"/>
        <end position="105"/>
    </location>
</feature>
<keyword evidence="1" id="KW-0812">Transmembrane</keyword>
<dbReference type="PANTHER" id="PTHR37461">
    <property type="entry name" value="ANTI-SIGMA-K FACTOR RSKA"/>
    <property type="match status" value="1"/>
</dbReference>
<keyword evidence="4" id="KW-1185">Reference proteome</keyword>
<dbReference type="GO" id="GO:0006417">
    <property type="term" value="P:regulation of translation"/>
    <property type="evidence" value="ECO:0007669"/>
    <property type="project" value="TreeGrafter"/>
</dbReference>
<dbReference type="AlphaFoldDB" id="A0A494TKX0"/>
<keyword evidence="1" id="KW-1133">Transmembrane helix</keyword>
<dbReference type="EMBL" id="CP032829">
    <property type="protein sequence ID" value="AYJ86461.1"/>
    <property type="molecule type" value="Genomic_DNA"/>
</dbReference>
<keyword evidence="1" id="KW-0472">Membrane</keyword>
<organism evidence="3 4">
    <name type="scientific">Sphingomonas paeninsulae</name>
    <dbReference type="NCBI Taxonomy" id="2319844"/>
    <lineage>
        <taxon>Bacteria</taxon>
        <taxon>Pseudomonadati</taxon>
        <taxon>Pseudomonadota</taxon>
        <taxon>Alphaproteobacteria</taxon>
        <taxon>Sphingomonadales</taxon>
        <taxon>Sphingomonadaceae</taxon>
        <taxon>Sphingomonas</taxon>
    </lineage>
</organism>
<dbReference type="Pfam" id="PF10099">
    <property type="entry name" value="RskA_C"/>
    <property type="match status" value="1"/>
</dbReference>
<protein>
    <recommendedName>
        <fullName evidence="2">Anti-sigma K factor RskA C-terminal domain-containing protein</fullName>
    </recommendedName>
</protein>
<accession>A0A494TKX0</accession>
<dbReference type="GO" id="GO:0005886">
    <property type="term" value="C:plasma membrane"/>
    <property type="evidence" value="ECO:0007669"/>
    <property type="project" value="InterPro"/>
</dbReference>
<dbReference type="OrthoDB" id="9816387at2"/>
<dbReference type="InterPro" id="IPR051474">
    <property type="entry name" value="Anti-sigma-K/W_factor"/>
</dbReference>
<evidence type="ECO:0000259" key="2">
    <source>
        <dbReference type="Pfam" id="PF10099"/>
    </source>
</evidence>
<gene>
    <name evidence="3" type="ORF">D3Y57_11400</name>
</gene>
<dbReference type="KEGG" id="spha:D3Y57_11400"/>
<evidence type="ECO:0000313" key="3">
    <source>
        <dbReference type="EMBL" id="AYJ86461.1"/>
    </source>
</evidence>